<evidence type="ECO:0000313" key="3">
    <source>
        <dbReference type="Proteomes" id="UP000735302"/>
    </source>
</evidence>
<evidence type="ECO:0000256" key="1">
    <source>
        <dbReference type="SAM" id="MobiDB-lite"/>
    </source>
</evidence>
<name>A0AAV4C3M7_9GAST</name>
<accession>A0AAV4C3M7</accession>
<proteinExistence type="predicted"/>
<organism evidence="2 3">
    <name type="scientific">Plakobranchus ocellatus</name>
    <dbReference type="NCBI Taxonomy" id="259542"/>
    <lineage>
        <taxon>Eukaryota</taxon>
        <taxon>Metazoa</taxon>
        <taxon>Spiralia</taxon>
        <taxon>Lophotrochozoa</taxon>
        <taxon>Mollusca</taxon>
        <taxon>Gastropoda</taxon>
        <taxon>Heterobranchia</taxon>
        <taxon>Euthyneura</taxon>
        <taxon>Panpulmonata</taxon>
        <taxon>Sacoglossa</taxon>
        <taxon>Placobranchoidea</taxon>
        <taxon>Plakobranchidae</taxon>
        <taxon>Plakobranchus</taxon>
    </lineage>
</organism>
<evidence type="ECO:0000313" key="2">
    <source>
        <dbReference type="EMBL" id="GFO26513.1"/>
    </source>
</evidence>
<dbReference type="Proteomes" id="UP000735302">
    <property type="component" value="Unassembled WGS sequence"/>
</dbReference>
<dbReference type="EMBL" id="BLXT01005841">
    <property type="protein sequence ID" value="GFO26513.1"/>
    <property type="molecule type" value="Genomic_DNA"/>
</dbReference>
<feature type="compositionally biased region" description="Basic and acidic residues" evidence="1">
    <location>
        <begin position="9"/>
        <end position="32"/>
    </location>
</feature>
<protein>
    <submittedName>
        <fullName evidence="2">Uncharacterized protein</fullName>
    </submittedName>
</protein>
<gene>
    <name evidence="2" type="ORF">PoB_005301800</name>
</gene>
<comment type="caution">
    <text evidence="2">The sequence shown here is derived from an EMBL/GenBank/DDBJ whole genome shotgun (WGS) entry which is preliminary data.</text>
</comment>
<keyword evidence="3" id="KW-1185">Reference proteome</keyword>
<sequence>MKRQAARYTDNHSDKHSEIQRTDKRLTGDRRHQSMIHNKVPQALRPSVRPGRQGQGTNPRQKDPCRSQGGFAIHCATDARLHSA</sequence>
<feature type="region of interest" description="Disordered" evidence="1">
    <location>
        <begin position="1"/>
        <end position="69"/>
    </location>
</feature>
<dbReference type="AlphaFoldDB" id="A0AAV4C3M7"/>
<reference evidence="2 3" key="1">
    <citation type="journal article" date="2021" name="Elife">
        <title>Chloroplast acquisition without the gene transfer in kleptoplastic sea slugs, Plakobranchus ocellatus.</title>
        <authorList>
            <person name="Maeda T."/>
            <person name="Takahashi S."/>
            <person name="Yoshida T."/>
            <person name="Shimamura S."/>
            <person name="Takaki Y."/>
            <person name="Nagai Y."/>
            <person name="Toyoda A."/>
            <person name="Suzuki Y."/>
            <person name="Arimoto A."/>
            <person name="Ishii H."/>
            <person name="Satoh N."/>
            <person name="Nishiyama T."/>
            <person name="Hasebe M."/>
            <person name="Maruyama T."/>
            <person name="Minagawa J."/>
            <person name="Obokata J."/>
            <person name="Shigenobu S."/>
        </authorList>
    </citation>
    <scope>NUCLEOTIDE SEQUENCE [LARGE SCALE GENOMIC DNA]</scope>
</reference>